<comment type="caution">
    <text evidence="8">The sequence shown here is derived from an EMBL/GenBank/DDBJ whole genome shotgun (WGS) entry which is preliminary data.</text>
</comment>
<dbReference type="InterPro" id="IPR036531">
    <property type="entry name" value="Rbsn_Rab-bd_sf"/>
</dbReference>
<dbReference type="PROSITE" id="PS50178">
    <property type="entry name" value="ZF_FYVE"/>
    <property type="match status" value="1"/>
</dbReference>
<evidence type="ECO:0000256" key="5">
    <source>
        <dbReference type="SAM" id="Coils"/>
    </source>
</evidence>
<dbReference type="SUPFAM" id="SSF140125">
    <property type="entry name" value="Rabenosyn-5 Rab-binding domain-like"/>
    <property type="match status" value="1"/>
</dbReference>
<dbReference type="CDD" id="cd15761">
    <property type="entry name" value="FYVE1_Vac1p_like"/>
    <property type="match status" value="1"/>
</dbReference>
<dbReference type="Gene3D" id="4.10.860.20">
    <property type="entry name" value="Rabenosyn, Rab binding domain"/>
    <property type="match status" value="1"/>
</dbReference>
<keyword evidence="3" id="KW-0862">Zinc</keyword>
<accession>A0AB34KLD0</accession>
<keyword evidence="5" id="KW-0175">Coiled coil</keyword>
<feature type="region of interest" description="Disordered" evidence="6">
    <location>
        <begin position="1"/>
        <end position="55"/>
    </location>
</feature>
<dbReference type="EMBL" id="JAAQHG020000017">
    <property type="protein sequence ID" value="KAL1585882.1"/>
    <property type="molecule type" value="Genomic_DNA"/>
</dbReference>
<dbReference type="GO" id="GO:0008270">
    <property type="term" value="F:zinc ion binding"/>
    <property type="evidence" value="ECO:0007669"/>
    <property type="project" value="UniProtKB-KW"/>
</dbReference>
<dbReference type="PANTHER" id="PTHR13510:SF44">
    <property type="entry name" value="RABENOSYN-5"/>
    <property type="match status" value="1"/>
</dbReference>
<dbReference type="Pfam" id="PF01363">
    <property type="entry name" value="FYVE"/>
    <property type="match status" value="2"/>
</dbReference>
<evidence type="ECO:0000259" key="7">
    <source>
        <dbReference type="PROSITE" id="PS50178"/>
    </source>
</evidence>
<dbReference type="SMART" id="SM00064">
    <property type="entry name" value="FYVE"/>
    <property type="match status" value="2"/>
</dbReference>
<dbReference type="CDD" id="cd15737">
    <property type="entry name" value="FYVE2_Vac1p_like"/>
    <property type="match status" value="1"/>
</dbReference>
<evidence type="ECO:0000256" key="1">
    <source>
        <dbReference type="ARBA" id="ARBA00022723"/>
    </source>
</evidence>
<dbReference type="InterPro" id="IPR052727">
    <property type="entry name" value="Rab4/Rab5_effector"/>
</dbReference>
<dbReference type="RefSeq" id="XP_069228988.1">
    <property type="nucleotide sequence ID" value="XM_069373647.1"/>
</dbReference>
<keyword evidence="2 4" id="KW-0863">Zinc-finger</keyword>
<feature type="compositionally biased region" description="Polar residues" evidence="6">
    <location>
        <begin position="158"/>
        <end position="174"/>
    </location>
</feature>
<dbReference type="GeneID" id="96006485"/>
<dbReference type="Gene3D" id="3.30.40.10">
    <property type="entry name" value="Zinc/RING finger domain, C3HC4 (zinc finger)"/>
    <property type="match status" value="2"/>
</dbReference>
<evidence type="ECO:0000313" key="9">
    <source>
        <dbReference type="Proteomes" id="UP000803884"/>
    </source>
</evidence>
<dbReference type="InterPro" id="IPR013083">
    <property type="entry name" value="Znf_RING/FYVE/PHD"/>
</dbReference>
<evidence type="ECO:0000256" key="4">
    <source>
        <dbReference type="PROSITE-ProRule" id="PRU00091"/>
    </source>
</evidence>
<dbReference type="PROSITE" id="PS00028">
    <property type="entry name" value="ZINC_FINGER_C2H2_1"/>
    <property type="match status" value="1"/>
</dbReference>
<dbReference type="Pfam" id="PF11464">
    <property type="entry name" value="Rbsn"/>
    <property type="match status" value="1"/>
</dbReference>
<proteinExistence type="predicted"/>
<dbReference type="InterPro" id="IPR021565">
    <property type="entry name" value="Rbsn_Rab-bd"/>
</dbReference>
<sequence>MATRRSLGGGRVLGSGKNLAPPVAHKPQLRPSGGLSPSESSISLSSQTSSTPLSVENEDITARVALDEHGTAQAAAAASSRMVCPICNDEMMTLLQLNRHIDDNHTDLEEVEQDEVKTWFKQQMTRAKKFQPLAVLNQKLRGLEVFEANDDRPPPTVASHSRQGSGIASTQPTIVTHPPETPVDPDEVVTRTHWQRATGFDSCSDPMCGKRLGGSTGQVNCRHCGKLFCEEHTMYQMKLSRSAAHEPVRGLWCRVCEACYKSRDGYNDHTGLERNHFDFFNATRRKTVDKKNLEVSRLETRLTRLTQLLANPPPEPTQSAGNYLWSSISGAKPQLRALEQSIVSWEDDASVVECPFCQQSFTQYTFRRHHCRVCGRVVCGDPATSCSTEIGLDVATAADPASEKPAGKVAIDVRMCKDCSRTIFSKADFSRELATPPPDQRAFQNLLQFEHGIRLLLPRFQRLLLTLQDPENPPSPAQLAEASKVRKRLTDAFTQYDFASRRIRDMPTQSPTQSRLQRAVHQQATHFLHIHMLPLKSIPKIMKHATPGGKPSPRGANGKPQGALASIKYNEASNGGSRPSSSRASSSSSAAVTALEAEEKELRERLIVLEEQKFFVSEMIADANKRRKFDEVSALSGNVEDLSREIDQIQGQLSQMDFAGAYAADGAIK</sequence>
<dbReference type="InterPro" id="IPR013087">
    <property type="entry name" value="Znf_C2H2_type"/>
</dbReference>
<organism evidence="8 9">
    <name type="scientific">Cladosporium halotolerans</name>
    <dbReference type="NCBI Taxonomy" id="1052096"/>
    <lineage>
        <taxon>Eukaryota</taxon>
        <taxon>Fungi</taxon>
        <taxon>Dikarya</taxon>
        <taxon>Ascomycota</taxon>
        <taxon>Pezizomycotina</taxon>
        <taxon>Dothideomycetes</taxon>
        <taxon>Dothideomycetidae</taxon>
        <taxon>Cladosporiales</taxon>
        <taxon>Cladosporiaceae</taxon>
        <taxon>Cladosporium</taxon>
    </lineage>
</organism>
<dbReference type="SUPFAM" id="SSF57903">
    <property type="entry name" value="FYVE/PHD zinc finger"/>
    <property type="match status" value="2"/>
</dbReference>
<evidence type="ECO:0000256" key="3">
    <source>
        <dbReference type="ARBA" id="ARBA00022833"/>
    </source>
</evidence>
<feature type="domain" description="FYVE-type" evidence="7">
    <location>
        <begin position="348"/>
        <end position="424"/>
    </location>
</feature>
<gene>
    <name evidence="8" type="ORF">WHR41_05042</name>
</gene>
<keyword evidence="9" id="KW-1185">Reference proteome</keyword>
<feature type="region of interest" description="Disordered" evidence="6">
    <location>
        <begin position="148"/>
        <end position="186"/>
    </location>
</feature>
<evidence type="ECO:0000256" key="6">
    <source>
        <dbReference type="SAM" id="MobiDB-lite"/>
    </source>
</evidence>
<dbReference type="PANTHER" id="PTHR13510">
    <property type="entry name" value="FYVE-FINGER-CONTAINING RAB5 EFFECTOR PROTEIN RABENOSYN-5-RELATED"/>
    <property type="match status" value="1"/>
</dbReference>
<dbReference type="Proteomes" id="UP000803884">
    <property type="component" value="Unassembled WGS sequence"/>
</dbReference>
<dbReference type="InterPro" id="IPR017455">
    <property type="entry name" value="Znf_FYVE-rel"/>
</dbReference>
<dbReference type="InterPro" id="IPR000306">
    <property type="entry name" value="Znf_FYVE"/>
</dbReference>
<feature type="coiled-coil region" evidence="5">
    <location>
        <begin position="592"/>
        <end position="652"/>
    </location>
</feature>
<dbReference type="InterPro" id="IPR011011">
    <property type="entry name" value="Znf_FYVE_PHD"/>
</dbReference>
<dbReference type="AlphaFoldDB" id="A0AB34KLD0"/>
<feature type="region of interest" description="Disordered" evidence="6">
    <location>
        <begin position="542"/>
        <end position="592"/>
    </location>
</feature>
<feature type="compositionally biased region" description="Low complexity" evidence="6">
    <location>
        <begin position="31"/>
        <end position="54"/>
    </location>
</feature>
<reference evidence="8 9" key="1">
    <citation type="journal article" date="2020" name="Microbiol. Resour. Announc.">
        <title>Draft Genome Sequence of a Cladosporium Species Isolated from the Mesophotic Ascidian Didemnum maculosum.</title>
        <authorList>
            <person name="Gioti A."/>
            <person name="Siaperas R."/>
            <person name="Nikolaivits E."/>
            <person name="Le Goff G."/>
            <person name="Ouazzani J."/>
            <person name="Kotoulas G."/>
            <person name="Topakas E."/>
        </authorList>
    </citation>
    <scope>NUCLEOTIDE SEQUENCE [LARGE SCALE GENOMIC DNA]</scope>
    <source>
        <strain evidence="8 9">TM138-S3</strain>
    </source>
</reference>
<evidence type="ECO:0000256" key="2">
    <source>
        <dbReference type="ARBA" id="ARBA00022771"/>
    </source>
</evidence>
<feature type="compositionally biased region" description="Low complexity" evidence="6">
    <location>
        <begin position="572"/>
        <end position="592"/>
    </location>
</feature>
<name>A0AB34KLD0_9PEZI</name>
<keyword evidence="1" id="KW-0479">Metal-binding</keyword>
<evidence type="ECO:0000313" key="8">
    <source>
        <dbReference type="EMBL" id="KAL1585882.1"/>
    </source>
</evidence>
<protein>
    <recommendedName>
        <fullName evidence="7">FYVE-type domain-containing protein</fullName>
    </recommendedName>
</protein>